<dbReference type="EMBL" id="DRUZ01000035">
    <property type="protein sequence ID" value="HHS01451.1"/>
    <property type="molecule type" value="Genomic_DNA"/>
</dbReference>
<dbReference type="InterPro" id="IPR006037">
    <property type="entry name" value="RCK_C"/>
</dbReference>
<dbReference type="InterPro" id="IPR006036">
    <property type="entry name" value="K_uptake_TrkA"/>
</dbReference>
<evidence type="ECO:0000256" key="3">
    <source>
        <dbReference type="ARBA" id="ARBA00022538"/>
    </source>
</evidence>
<dbReference type="OMA" id="NAIEYPQ"/>
<dbReference type="PROSITE" id="PS51201">
    <property type="entry name" value="RCK_N"/>
    <property type="match status" value="1"/>
</dbReference>
<protein>
    <recommendedName>
        <fullName evidence="1">Trk system potassium uptake protein TrkA</fullName>
    </recommendedName>
</protein>
<evidence type="ECO:0000259" key="8">
    <source>
        <dbReference type="PROSITE" id="PS51202"/>
    </source>
</evidence>
<organism evidence="9">
    <name type="scientific">Caldicellulosiruptor owensensis</name>
    <dbReference type="NCBI Taxonomy" id="55205"/>
    <lineage>
        <taxon>Bacteria</taxon>
        <taxon>Bacillati</taxon>
        <taxon>Bacillota</taxon>
        <taxon>Bacillota incertae sedis</taxon>
        <taxon>Caldicellulosiruptorales</taxon>
        <taxon>Caldicellulosiruptoraceae</taxon>
        <taxon>Caldicellulosiruptor</taxon>
    </lineage>
</organism>
<evidence type="ECO:0000259" key="7">
    <source>
        <dbReference type="PROSITE" id="PS51201"/>
    </source>
</evidence>
<keyword evidence="6" id="KW-0406">Ion transport</keyword>
<evidence type="ECO:0000256" key="6">
    <source>
        <dbReference type="ARBA" id="ARBA00023065"/>
    </source>
</evidence>
<keyword evidence="5" id="KW-0520">NAD</keyword>
<keyword evidence="4" id="KW-0630">Potassium</keyword>
<feature type="domain" description="RCK N-terminal" evidence="7">
    <location>
        <begin position="1"/>
        <end position="119"/>
    </location>
</feature>
<dbReference type="SUPFAM" id="SSF51735">
    <property type="entry name" value="NAD(P)-binding Rossmann-fold domains"/>
    <property type="match status" value="1"/>
</dbReference>
<dbReference type="Gene3D" id="3.40.50.720">
    <property type="entry name" value="NAD(P)-binding Rossmann-like Domain"/>
    <property type="match status" value="1"/>
</dbReference>
<dbReference type="GO" id="GO:0015079">
    <property type="term" value="F:potassium ion transmembrane transporter activity"/>
    <property type="evidence" value="ECO:0007669"/>
    <property type="project" value="InterPro"/>
</dbReference>
<dbReference type="SUPFAM" id="SSF116726">
    <property type="entry name" value="TrkA C-terminal domain-like"/>
    <property type="match status" value="1"/>
</dbReference>
<dbReference type="InterPro" id="IPR003148">
    <property type="entry name" value="RCK_N"/>
</dbReference>
<dbReference type="PANTHER" id="PTHR43833:SF5">
    <property type="entry name" value="TRK SYSTEM POTASSIUM UPTAKE PROTEIN TRKA"/>
    <property type="match status" value="1"/>
</dbReference>
<gene>
    <name evidence="9" type="ORF">ENL71_02810</name>
</gene>
<dbReference type="InterPro" id="IPR050721">
    <property type="entry name" value="Trk_Ktr_HKT_K-transport"/>
</dbReference>
<dbReference type="Pfam" id="PF02080">
    <property type="entry name" value="TrkA_C"/>
    <property type="match status" value="1"/>
</dbReference>
<evidence type="ECO:0000256" key="2">
    <source>
        <dbReference type="ARBA" id="ARBA00022448"/>
    </source>
</evidence>
<dbReference type="PROSITE" id="PS51202">
    <property type="entry name" value="RCK_C"/>
    <property type="match status" value="1"/>
</dbReference>
<evidence type="ECO:0000256" key="4">
    <source>
        <dbReference type="ARBA" id="ARBA00022958"/>
    </source>
</evidence>
<keyword evidence="2" id="KW-0813">Transport</keyword>
<name>A0A7C5YZX6_9FIRM</name>
<evidence type="ECO:0000256" key="1">
    <source>
        <dbReference type="ARBA" id="ARBA00017378"/>
    </source>
</evidence>
<sequence>MRVVIVGGGKVGYFLTKLLAERGRYHITVIEQQPELCRKVAEEFSNVTVIEGDGTSLDILSDAKVHRCDFFIAVTGKDEDNLISCQLAKKVFDVKRTIARANNPKNINVMKRLGVDNVISSTDIIAKIIEHEVEIEPLSVLATLKNGEIIVFQAVVQQNSPAANKKIAEVPFPKESIIGAIMRENETFVPSGDSIILPGDTLLVIVSEKDKREFKRLITSK</sequence>
<dbReference type="Pfam" id="PF02254">
    <property type="entry name" value="TrkA_N"/>
    <property type="match status" value="1"/>
</dbReference>
<feature type="domain" description="RCK C-terminal" evidence="8">
    <location>
        <begin position="139"/>
        <end position="220"/>
    </location>
</feature>
<evidence type="ECO:0000313" key="9">
    <source>
        <dbReference type="EMBL" id="HHS01451.1"/>
    </source>
</evidence>
<dbReference type="PRINTS" id="PR00335">
    <property type="entry name" value="KUPTAKETRKA"/>
</dbReference>
<keyword evidence="3" id="KW-0633">Potassium transport</keyword>
<accession>A0A7C5YZX6</accession>
<proteinExistence type="predicted"/>
<dbReference type="InterPro" id="IPR036291">
    <property type="entry name" value="NAD(P)-bd_dom_sf"/>
</dbReference>
<dbReference type="AlphaFoldDB" id="A0A7C5YZX6"/>
<evidence type="ECO:0000256" key="5">
    <source>
        <dbReference type="ARBA" id="ARBA00023027"/>
    </source>
</evidence>
<reference evidence="9" key="1">
    <citation type="journal article" date="2020" name="mSystems">
        <title>Genome- and Community-Level Interaction Insights into Carbon Utilization and Element Cycling Functions of Hydrothermarchaeota in Hydrothermal Sediment.</title>
        <authorList>
            <person name="Zhou Z."/>
            <person name="Liu Y."/>
            <person name="Xu W."/>
            <person name="Pan J."/>
            <person name="Luo Z.H."/>
            <person name="Li M."/>
        </authorList>
    </citation>
    <scope>NUCLEOTIDE SEQUENCE [LARGE SCALE GENOMIC DNA]</scope>
    <source>
        <strain evidence="9">SpSt-102</strain>
    </source>
</reference>
<comment type="caution">
    <text evidence="9">The sequence shown here is derived from an EMBL/GenBank/DDBJ whole genome shotgun (WGS) entry which is preliminary data.</text>
</comment>
<dbReference type="Gene3D" id="3.30.70.1450">
    <property type="entry name" value="Regulator of K+ conductance, C-terminal domain"/>
    <property type="match status" value="1"/>
</dbReference>
<dbReference type="GO" id="GO:0005886">
    <property type="term" value="C:plasma membrane"/>
    <property type="evidence" value="ECO:0007669"/>
    <property type="project" value="InterPro"/>
</dbReference>
<dbReference type="PANTHER" id="PTHR43833">
    <property type="entry name" value="POTASSIUM CHANNEL PROTEIN 2-RELATED-RELATED"/>
    <property type="match status" value="1"/>
</dbReference>
<dbReference type="InterPro" id="IPR036721">
    <property type="entry name" value="RCK_C_sf"/>
</dbReference>